<keyword evidence="11" id="KW-1185">Reference proteome</keyword>
<dbReference type="InterPro" id="IPR014730">
    <property type="entry name" value="ETF_a/b_N"/>
</dbReference>
<dbReference type="SMART" id="SM00893">
    <property type="entry name" value="ETF"/>
    <property type="match status" value="1"/>
</dbReference>
<sequence length="321" mass="33034">MPDVLVLVDHDGERVHKSTYELLTVARRLGDPAAVVVGTPGTAARLREPLARHGATTVHAAESTEADEFLATPAVEALELAVREVSPAAVLVSATTDGNEVAGRLAARLDGGLLTDAVDVDSSGVATQVVFGGSYTVRAQVTHGLPVIALRPGSCEPEERPVEAGERELALPPVDRAASARITARRAALAGDRPELTEATVVVSGGRGVAGADGFKVVEQLADALGGAVGASRAAVDAGYYPHQYQVGQTGKSVSPQLYIALGISGAIQHLAGMQTSKTIVAVNKDPEAPILDVADYAVVGDLFAVAPRLIQEVAVRREAG</sequence>
<evidence type="ECO:0000256" key="6">
    <source>
        <dbReference type="ARBA" id="ARBA00022982"/>
    </source>
</evidence>
<dbReference type="PROSITE" id="PS00696">
    <property type="entry name" value="ETF_ALPHA"/>
    <property type="match status" value="1"/>
</dbReference>
<evidence type="ECO:0000256" key="7">
    <source>
        <dbReference type="ARBA" id="ARBA00025649"/>
    </source>
</evidence>
<dbReference type="InterPro" id="IPR014729">
    <property type="entry name" value="Rossmann-like_a/b/a_fold"/>
</dbReference>
<dbReference type="AlphaFoldDB" id="A0A941J0A4"/>
<name>A0A941J0A4_9ACTN</name>
<reference evidence="10 11" key="1">
    <citation type="submission" date="2021-04" db="EMBL/GenBank/DDBJ databases">
        <title>Characterization of the biosynthetic gene cluster of new lipopeptides with antitumor activity in the genome of the marine Streptomyces PHM034.</title>
        <authorList>
            <person name="Ceniceros A."/>
            <person name="Canedo L."/>
            <person name="Mendez C."/>
            <person name="Olano C."/>
            <person name="Schleissner C."/>
            <person name="Cuevas C."/>
            <person name="De La Calle F."/>
            <person name="Salas J.A."/>
        </authorList>
    </citation>
    <scope>NUCLEOTIDE SEQUENCE [LARGE SCALE GENOMIC DNA]</scope>
    <source>
        <strain evidence="10 11">PHM034</strain>
    </source>
</reference>
<dbReference type="Gene3D" id="3.40.50.1220">
    <property type="entry name" value="TPP-binding domain"/>
    <property type="match status" value="1"/>
</dbReference>
<dbReference type="PANTHER" id="PTHR43153:SF1">
    <property type="entry name" value="ELECTRON TRANSFER FLAVOPROTEIN SUBUNIT ALPHA, MITOCHONDRIAL"/>
    <property type="match status" value="1"/>
</dbReference>
<comment type="cofactor">
    <cofactor evidence="8">
        <name>FAD</name>
        <dbReference type="ChEBI" id="CHEBI:57692"/>
    </cofactor>
    <text evidence="8">Binds 1 FAD per dimer.</text>
</comment>
<dbReference type="PANTHER" id="PTHR43153">
    <property type="entry name" value="ELECTRON TRANSFER FLAVOPROTEIN ALPHA"/>
    <property type="match status" value="1"/>
</dbReference>
<accession>A0A941J0A4</accession>
<dbReference type="SUPFAM" id="SSF52402">
    <property type="entry name" value="Adenine nucleotide alpha hydrolases-like"/>
    <property type="match status" value="1"/>
</dbReference>
<feature type="binding site" evidence="8">
    <location>
        <begin position="263"/>
        <end position="270"/>
    </location>
    <ligand>
        <name>FAD</name>
        <dbReference type="ChEBI" id="CHEBI:57692"/>
    </ligand>
</feature>
<dbReference type="GO" id="GO:0050660">
    <property type="term" value="F:flavin adenine dinucleotide binding"/>
    <property type="evidence" value="ECO:0007669"/>
    <property type="project" value="InterPro"/>
</dbReference>
<dbReference type="InterPro" id="IPR018206">
    <property type="entry name" value="ETF_asu_C_CS"/>
</dbReference>
<comment type="caution">
    <text evidence="10">The sequence shown here is derived from an EMBL/GenBank/DDBJ whole genome shotgun (WGS) entry which is preliminary data.</text>
</comment>
<dbReference type="Gene3D" id="3.40.50.620">
    <property type="entry name" value="HUPs"/>
    <property type="match status" value="1"/>
</dbReference>
<evidence type="ECO:0000313" key="10">
    <source>
        <dbReference type="EMBL" id="MBR8638237.1"/>
    </source>
</evidence>
<organism evidence="10 11">
    <name type="scientific">Streptomyces tuirus</name>
    <dbReference type="NCBI Taxonomy" id="68278"/>
    <lineage>
        <taxon>Bacteria</taxon>
        <taxon>Bacillati</taxon>
        <taxon>Actinomycetota</taxon>
        <taxon>Actinomycetes</taxon>
        <taxon>Kitasatosporales</taxon>
        <taxon>Streptomycetaceae</taxon>
        <taxon>Streptomyces</taxon>
    </lineage>
</organism>
<proteinExistence type="inferred from homology"/>
<dbReference type="PIRSF" id="PIRSF000089">
    <property type="entry name" value="Electra_flavoP_a"/>
    <property type="match status" value="1"/>
</dbReference>
<comment type="similarity">
    <text evidence="1">Belongs to the ETF alpha-subunit/FixB family.</text>
</comment>
<comment type="subunit">
    <text evidence="2">Heterodimer of an alpha and a beta subunit.</text>
</comment>
<dbReference type="GO" id="GO:0033539">
    <property type="term" value="P:fatty acid beta-oxidation using acyl-CoA dehydrogenase"/>
    <property type="evidence" value="ECO:0007669"/>
    <property type="project" value="TreeGrafter"/>
</dbReference>
<dbReference type="SUPFAM" id="SSF52467">
    <property type="entry name" value="DHS-like NAD/FAD-binding domain"/>
    <property type="match status" value="1"/>
</dbReference>
<keyword evidence="6" id="KW-0249">Electron transport</keyword>
<gene>
    <name evidence="10" type="ORF">KEF29_00300</name>
</gene>
<evidence type="ECO:0000256" key="1">
    <source>
        <dbReference type="ARBA" id="ARBA00005817"/>
    </source>
</evidence>
<evidence type="ECO:0000256" key="4">
    <source>
        <dbReference type="ARBA" id="ARBA00022630"/>
    </source>
</evidence>
<keyword evidence="5 8" id="KW-0274">FAD</keyword>
<feature type="binding site" evidence="8">
    <location>
        <begin position="232"/>
        <end position="233"/>
    </location>
    <ligand>
        <name>FAD</name>
        <dbReference type="ChEBI" id="CHEBI:57692"/>
    </ligand>
</feature>
<dbReference type="InterPro" id="IPR014731">
    <property type="entry name" value="ETF_asu_C"/>
</dbReference>
<dbReference type="FunFam" id="3.40.50.1220:FF:000001">
    <property type="entry name" value="Electron transfer flavoprotein, alpha subunit"/>
    <property type="match status" value="1"/>
</dbReference>
<protein>
    <submittedName>
        <fullName evidence="10">Electron transfer flavoprotein subunit alpha/FixB family protein</fullName>
    </submittedName>
</protein>
<keyword evidence="4" id="KW-0285">Flavoprotein</keyword>
<feature type="binding site" evidence="8">
    <location>
        <begin position="246"/>
        <end position="250"/>
    </location>
    <ligand>
        <name>FAD</name>
        <dbReference type="ChEBI" id="CHEBI:57692"/>
    </ligand>
</feature>
<evidence type="ECO:0000256" key="2">
    <source>
        <dbReference type="ARBA" id="ARBA00011355"/>
    </source>
</evidence>
<dbReference type="GO" id="GO:0009055">
    <property type="term" value="F:electron transfer activity"/>
    <property type="evidence" value="ECO:0007669"/>
    <property type="project" value="InterPro"/>
</dbReference>
<dbReference type="Pfam" id="PF01012">
    <property type="entry name" value="ETF"/>
    <property type="match status" value="1"/>
</dbReference>
<comment type="function">
    <text evidence="7">The electron transfer flavoprotein serves as a specific electron acceptor for other dehydrogenases. It transfers the electrons to the main respiratory chain via ETF-ubiquinone oxidoreductase (ETF dehydrogenase).</text>
</comment>
<feature type="binding site" evidence="8">
    <location>
        <position position="207"/>
    </location>
    <ligand>
        <name>FAD</name>
        <dbReference type="ChEBI" id="CHEBI:57692"/>
    </ligand>
</feature>
<evidence type="ECO:0000256" key="3">
    <source>
        <dbReference type="ARBA" id="ARBA00022448"/>
    </source>
</evidence>
<feature type="binding site" evidence="8">
    <location>
        <position position="284"/>
    </location>
    <ligand>
        <name>FAD</name>
        <dbReference type="ChEBI" id="CHEBI:57692"/>
    </ligand>
</feature>
<feature type="domain" description="Electron transfer flavoprotein alpha/beta-subunit N-terminal" evidence="9">
    <location>
        <begin position="4"/>
        <end position="186"/>
    </location>
</feature>
<evidence type="ECO:0000313" key="11">
    <source>
        <dbReference type="Proteomes" id="UP000682308"/>
    </source>
</evidence>
<evidence type="ECO:0000256" key="5">
    <source>
        <dbReference type="ARBA" id="ARBA00022827"/>
    </source>
</evidence>
<evidence type="ECO:0000259" key="9">
    <source>
        <dbReference type="SMART" id="SM00893"/>
    </source>
</evidence>
<dbReference type="Pfam" id="PF00766">
    <property type="entry name" value="ETF_alpha"/>
    <property type="match status" value="1"/>
</dbReference>
<dbReference type="InterPro" id="IPR029035">
    <property type="entry name" value="DHS-like_NAD/FAD-binding_dom"/>
</dbReference>
<dbReference type="InterPro" id="IPR001308">
    <property type="entry name" value="ETF_a/FixB"/>
</dbReference>
<dbReference type="EMBL" id="JAGTPG010000001">
    <property type="protein sequence ID" value="MBR8638237.1"/>
    <property type="molecule type" value="Genomic_DNA"/>
</dbReference>
<keyword evidence="3" id="KW-0813">Transport</keyword>
<dbReference type="Proteomes" id="UP000682308">
    <property type="component" value="Unassembled WGS sequence"/>
</dbReference>
<evidence type="ECO:0000256" key="8">
    <source>
        <dbReference type="PIRSR" id="PIRSR000089-1"/>
    </source>
</evidence>